<evidence type="ECO:0000313" key="1">
    <source>
        <dbReference type="EMBL" id="MBL6446322.1"/>
    </source>
</evidence>
<keyword evidence="2" id="KW-1185">Reference proteome</keyword>
<name>A0A937FX41_9BACT</name>
<accession>A0A937FX41</accession>
<sequence length="69" mass="7931">MKAITKKQAILQSLEAMDASEMEKVLDYIKDLLYNPSNDSNYQKVKQQAMREIQRALKNEKGEAELVLS</sequence>
<proteinExistence type="predicted"/>
<comment type="caution">
    <text evidence="1">The sequence shown here is derived from an EMBL/GenBank/DDBJ whole genome shotgun (WGS) entry which is preliminary data.</text>
</comment>
<evidence type="ECO:0000313" key="2">
    <source>
        <dbReference type="Proteomes" id="UP000614216"/>
    </source>
</evidence>
<dbReference type="RefSeq" id="WP_202855858.1">
    <property type="nucleotide sequence ID" value="NZ_JAEUGD010000023.1"/>
</dbReference>
<dbReference type="AlphaFoldDB" id="A0A937FX41"/>
<organism evidence="1 2">
    <name type="scientific">Fulvivirga marina</name>
    <dbReference type="NCBI Taxonomy" id="2494733"/>
    <lineage>
        <taxon>Bacteria</taxon>
        <taxon>Pseudomonadati</taxon>
        <taxon>Bacteroidota</taxon>
        <taxon>Cytophagia</taxon>
        <taxon>Cytophagales</taxon>
        <taxon>Fulvivirgaceae</taxon>
        <taxon>Fulvivirga</taxon>
    </lineage>
</organism>
<protein>
    <submittedName>
        <fullName evidence="1">Uncharacterized protein</fullName>
    </submittedName>
</protein>
<dbReference type="Proteomes" id="UP000614216">
    <property type="component" value="Unassembled WGS sequence"/>
</dbReference>
<gene>
    <name evidence="1" type="ORF">JMN32_08380</name>
</gene>
<dbReference type="EMBL" id="JAEUGD010000023">
    <property type="protein sequence ID" value="MBL6446322.1"/>
    <property type="molecule type" value="Genomic_DNA"/>
</dbReference>
<reference evidence="1" key="1">
    <citation type="submission" date="2021-01" db="EMBL/GenBank/DDBJ databases">
        <title>Fulvivirga kasyanovii gen. nov., sp nov., a novel member of the phylum Bacteroidetes isolated from seawater in a mussel farm.</title>
        <authorList>
            <person name="Zhao L.-H."/>
            <person name="Wang Z.-J."/>
        </authorList>
    </citation>
    <scope>NUCLEOTIDE SEQUENCE</scope>
    <source>
        <strain evidence="1">29W222</strain>
    </source>
</reference>